<evidence type="ECO:0000259" key="2">
    <source>
        <dbReference type="PROSITE" id="PS51857"/>
    </source>
</evidence>
<proteinExistence type="predicted"/>
<feature type="domain" description="CSD" evidence="2">
    <location>
        <begin position="245"/>
        <end position="311"/>
    </location>
</feature>
<dbReference type="InterPro" id="IPR011129">
    <property type="entry name" value="CSD"/>
</dbReference>
<reference evidence="3" key="1">
    <citation type="submission" date="2021-01" db="EMBL/GenBank/DDBJ databases">
        <authorList>
            <person name="Corre E."/>
            <person name="Pelletier E."/>
            <person name="Niang G."/>
            <person name="Scheremetjew M."/>
            <person name="Finn R."/>
            <person name="Kale V."/>
            <person name="Holt S."/>
            <person name="Cochrane G."/>
            <person name="Meng A."/>
            <person name="Brown T."/>
            <person name="Cohen L."/>
        </authorList>
    </citation>
    <scope>NUCLEOTIDE SEQUENCE</scope>
</reference>
<dbReference type="InterPro" id="IPR012340">
    <property type="entry name" value="NA-bd_OB-fold"/>
</dbReference>
<organism evidence="3">
    <name type="scientific">Noctiluca scintillans</name>
    <name type="common">Sea sparkle</name>
    <name type="synonym">Red tide dinoflagellate</name>
    <dbReference type="NCBI Taxonomy" id="2966"/>
    <lineage>
        <taxon>Eukaryota</taxon>
        <taxon>Sar</taxon>
        <taxon>Alveolata</taxon>
        <taxon>Dinophyceae</taxon>
        <taxon>Noctilucales</taxon>
        <taxon>Noctilucaceae</taxon>
        <taxon>Noctiluca</taxon>
    </lineage>
</organism>
<keyword evidence="1" id="KW-1133">Transmembrane helix</keyword>
<evidence type="ECO:0000256" key="1">
    <source>
        <dbReference type="SAM" id="Phobius"/>
    </source>
</evidence>
<dbReference type="PROSITE" id="PS51857">
    <property type="entry name" value="CSD_2"/>
    <property type="match status" value="1"/>
</dbReference>
<name>A0A7S1A730_NOCSC</name>
<keyword evidence="1" id="KW-0472">Membrane</keyword>
<dbReference type="SUPFAM" id="SSF50249">
    <property type="entry name" value="Nucleic acid-binding proteins"/>
    <property type="match status" value="4"/>
</dbReference>
<keyword evidence="1" id="KW-0812">Transmembrane</keyword>
<dbReference type="InterPro" id="IPR002059">
    <property type="entry name" value="CSP_DNA-bd"/>
</dbReference>
<dbReference type="GO" id="GO:0003676">
    <property type="term" value="F:nucleic acid binding"/>
    <property type="evidence" value="ECO:0007669"/>
    <property type="project" value="InterPro"/>
</dbReference>
<sequence>MATTFCSTIFGALCPLPSSSEFQIGIAVDMLKDMLGEVLLAASIVLILKLVSPASFTFFSILGKNERGVRVKEKQVSSENEVDVPVSARIKSGYPNRSKQTLGTVKSYSSMHEYGFVVVNGLQDDVWFSKADVQPDDLRWLRSGCVVTFMMHESVETGYLRARSIELSFEGQLKWFDRVNHYGFVSPCAGLLDECDIWFSTNDVSTPECWMKEGAEVRFGVYWSHGGRARARHVRVNEPDDWSTWVEGHVKFYLSEKGHGFIVCKQFEGGDVWLSQDDLQVGHANSLTAGVPLRFKLEKNGPRPRARDVEVVLLPPVEGVVKSFCDSSSYGFVSCFGINEDVWFAAACVEGQKPQRPLGPGMHVRVEMFKTEDGKLRAYRIQRLTSERLLAQ</sequence>
<protein>
    <recommendedName>
        <fullName evidence="2">CSD domain-containing protein</fullName>
    </recommendedName>
</protein>
<dbReference type="Gene3D" id="2.40.50.140">
    <property type="entry name" value="Nucleic acid-binding proteins"/>
    <property type="match status" value="4"/>
</dbReference>
<dbReference type="AlphaFoldDB" id="A0A7S1A730"/>
<feature type="transmembrane region" description="Helical" evidence="1">
    <location>
        <begin position="38"/>
        <end position="62"/>
    </location>
</feature>
<dbReference type="SMART" id="SM00357">
    <property type="entry name" value="CSP"/>
    <property type="match status" value="3"/>
</dbReference>
<evidence type="ECO:0000313" key="3">
    <source>
        <dbReference type="EMBL" id="CAD8844756.1"/>
    </source>
</evidence>
<accession>A0A7S1A730</accession>
<dbReference type="EMBL" id="HBFQ01027024">
    <property type="protein sequence ID" value="CAD8844756.1"/>
    <property type="molecule type" value="Transcribed_RNA"/>
</dbReference>
<gene>
    <name evidence="3" type="ORF">NSCI0253_LOCUS19106</name>
</gene>